<evidence type="ECO:0000313" key="2">
    <source>
        <dbReference type="EMBL" id="WFS23920.1"/>
    </source>
</evidence>
<protein>
    <submittedName>
        <fullName evidence="2">Uncharacterized protein</fullName>
    </submittedName>
</protein>
<evidence type="ECO:0000313" key="3">
    <source>
        <dbReference type="Proteomes" id="UP000318939"/>
    </source>
</evidence>
<accession>A0ABY8ILN7</accession>
<name>A0ABY8ILN7_9HYPH</name>
<evidence type="ECO:0000256" key="1">
    <source>
        <dbReference type="SAM" id="MobiDB-lite"/>
    </source>
</evidence>
<reference evidence="2" key="1">
    <citation type="journal article" date="2019" name="Phytopathology">
        <title>A Novel Group of Rhizobium tumorigenes-Like Agrobacteria Associated with Crown Gall Disease of Rhododendron and Blueberry.</title>
        <authorList>
            <person name="Kuzmanovic N."/>
            <person name="Behrens P."/>
            <person name="Idczak E."/>
            <person name="Wagner S."/>
            <person name="Gotz M."/>
            <person name="Sproer C."/>
            <person name="Bunk B."/>
            <person name="Overmann J."/>
            <person name="Smalla K."/>
        </authorList>
    </citation>
    <scope>NUCLEOTIDE SEQUENCE</scope>
    <source>
        <strain evidence="2">Rho-6.2</strain>
    </source>
</reference>
<reference evidence="2" key="2">
    <citation type="journal article" date="2023" name="MicrobiologyOpen">
        <title>Genomics of the tumorigenes clade of the family Rhizobiaceae and description of Rhizobium rhododendri sp. nov.</title>
        <authorList>
            <person name="Kuzmanovic N."/>
            <person name="diCenzo G.C."/>
            <person name="Bunk B."/>
            <person name="Sproeer C."/>
            <person name="Fruehling A."/>
            <person name="Neumann-Schaal M."/>
            <person name="Overmann J."/>
            <person name="Smalla K."/>
        </authorList>
    </citation>
    <scope>NUCLEOTIDE SEQUENCE</scope>
    <source>
        <strain evidence="2">Rho-6.2</strain>
    </source>
</reference>
<dbReference type="RefSeq" id="WP_142828898.1">
    <property type="nucleotide sequence ID" value="NZ_CP117267.1"/>
</dbReference>
<gene>
    <name evidence="2" type="ORF">PR018_05315</name>
</gene>
<proteinExistence type="predicted"/>
<feature type="region of interest" description="Disordered" evidence="1">
    <location>
        <begin position="231"/>
        <end position="255"/>
    </location>
</feature>
<dbReference type="EMBL" id="CP117267">
    <property type="protein sequence ID" value="WFS23920.1"/>
    <property type="molecule type" value="Genomic_DNA"/>
</dbReference>
<keyword evidence="3" id="KW-1185">Reference proteome</keyword>
<sequence>MAKKAKRAIRPVKLGPARRKTSGIVTQWQVIKARVEAEIAAQVKARGFMGSAVLIPDQLEYQHNGHSDLVTKGDLERFAMSLVERQLATSTSASSDRVAIVLTANTIAIMAGSKIKPTAKASQARAKIPPSIPAATATRDFDLPAPDLLLGPIRNEVTKCEANFADVRKVIAVHFSIPPDATSVAVFSPITRQRMSFSDVFQLATGHLQKSGILKLDGKRLCLVAGGAGKPTPPYKPKAKRPAASSPQGASARMQGPVDVERLMKSLPELDSYRLLTMWKNAVRIIGDATRKPLHQDAQIMASAVSKEWDLRAKRLADDAYFKWPSTEAPGGKKHQKYRDLRQEGMLRYLEYKVGKEGEHSNFRHALLARIFESGLPPVFDRVYMAEWGPNASSIRLHKMAHCLASFAKNFKYQDDDKFDEAIRHWEQDLEYLHDRFYVGRFGFGWPTTAI</sequence>
<dbReference type="Proteomes" id="UP000318939">
    <property type="component" value="Chromosome"/>
</dbReference>
<organism evidence="2 3">
    <name type="scientific">Rhizobium rhododendri</name>
    <dbReference type="NCBI Taxonomy" id="2506430"/>
    <lineage>
        <taxon>Bacteria</taxon>
        <taxon>Pseudomonadati</taxon>
        <taxon>Pseudomonadota</taxon>
        <taxon>Alphaproteobacteria</taxon>
        <taxon>Hyphomicrobiales</taxon>
        <taxon>Rhizobiaceae</taxon>
        <taxon>Rhizobium/Agrobacterium group</taxon>
        <taxon>Rhizobium</taxon>
    </lineage>
</organism>